<evidence type="ECO:0000313" key="1">
    <source>
        <dbReference type="EMBL" id="TJZ78134.1"/>
    </source>
</evidence>
<organism evidence="1 2">
    <name type="scientific">Paracoccus hibiscisoli</name>
    <dbReference type="NCBI Taxonomy" id="2023261"/>
    <lineage>
        <taxon>Bacteria</taxon>
        <taxon>Pseudomonadati</taxon>
        <taxon>Pseudomonadota</taxon>
        <taxon>Alphaproteobacteria</taxon>
        <taxon>Rhodobacterales</taxon>
        <taxon>Paracoccaceae</taxon>
        <taxon>Paracoccus</taxon>
    </lineage>
</organism>
<protein>
    <submittedName>
        <fullName evidence="1">Uncharacterized protein</fullName>
    </submittedName>
</protein>
<gene>
    <name evidence="1" type="ORF">FA740_18940</name>
</gene>
<sequence>MISGYEEYKRTLLAVLRAHTDAALSALQGIDRNLPDKARSIRIVVHLPQDADGMFDVMVHLDGPDLLSLNKAIGDFRSLFEVRITDGNLCPEVPLFDPFDQPFSVNDAIVDSTMIWLKEVWTAYGGTSRRLPITVEGQGGYGSRPMISLNA</sequence>
<dbReference type="RefSeq" id="WP_136858361.1">
    <property type="nucleotide sequence ID" value="NZ_SUNH01000060.1"/>
</dbReference>
<name>A0A4U0QPL7_9RHOB</name>
<dbReference type="Pfam" id="PF19926">
    <property type="entry name" value="DUF6389"/>
    <property type="match status" value="1"/>
</dbReference>
<dbReference type="OrthoDB" id="1440810at2"/>
<comment type="caution">
    <text evidence="1">The sequence shown here is derived from an EMBL/GenBank/DDBJ whole genome shotgun (WGS) entry which is preliminary data.</text>
</comment>
<reference evidence="1 2" key="1">
    <citation type="submission" date="2019-04" db="EMBL/GenBank/DDBJ databases">
        <authorList>
            <person name="Li J."/>
        </authorList>
    </citation>
    <scope>NUCLEOTIDE SEQUENCE [LARGE SCALE GENOMIC DNA]</scope>
    <source>
        <strain evidence="1 2">CCTCC AB2016182</strain>
    </source>
</reference>
<dbReference type="InterPro" id="IPR045661">
    <property type="entry name" value="DUF6389"/>
</dbReference>
<dbReference type="AlphaFoldDB" id="A0A4U0QPL7"/>
<keyword evidence="2" id="KW-1185">Reference proteome</keyword>
<proteinExistence type="predicted"/>
<evidence type="ECO:0000313" key="2">
    <source>
        <dbReference type="Proteomes" id="UP000306223"/>
    </source>
</evidence>
<dbReference type="EMBL" id="SUNH01000060">
    <property type="protein sequence ID" value="TJZ78134.1"/>
    <property type="molecule type" value="Genomic_DNA"/>
</dbReference>
<dbReference type="Proteomes" id="UP000306223">
    <property type="component" value="Unassembled WGS sequence"/>
</dbReference>
<accession>A0A4U0QPL7</accession>